<dbReference type="Proteomes" id="UP000230973">
    <property type="component" value="Unassembled WGS sequence"/>
</dbReference>
<comment type="caution">
    <text evidence="3">The sequence shown here is derived from an EMBL/GenBank/DDBJ whole genome shotgun (WGS) entry which is preliminary data.</text>
</comment>
<feature type="compositionally biased region" description="Polar residues" evidence="1">
    <location>
        <begin position="42"/>
        <end position="53"/>
    </location>
</feature>
<dbReference type="AlphaFoldDB" id="A0A2M7Q9X9"/>
<keyword evidence="2" id="KW-1133">Transmembrane helix</keyword>
<keyword evidence="2" id="KW-0472">Membrane</keyword>
<evidence type="ECO:0000313" key="4">
    <source>
        <dbReference type="Proteomes" id="UP000230973"/>
    </source>
</evidence>
<sequence>MNQKGSANIILVVVIVVLLGAVGYLALTKKSEPITEQPAPTPVSNVPISDPSQAPTPIPSSNPVGVETFSSQKLGVTFNYLKSQGSPVIEDGDKIYVGGKDGQWVQEFSKNSDDDLKAAIRKKFLVGISEQDCPVVDRTSDMENIATAEIKFGFQITDLGDPRIEASPCPEGYRATNGIRYFWMDKSHPDKFFFFSIGQYAILAEPAQTGGGEKTWQETFEVTE</sequence>
<accession>A0A2M7Q9X9</accession>
<name>A0A2M7Q9X9_9BACT</name>
<dbReference type="EMBL" id="PFLC01000066">
    <property type="protein sequence ID" value="PIY61633.1"/>
    <property type="molecule type" value="Genomic_DNA"/>
</dbReference>
<evidence type="ECO:0000256" key="1">
    <source>
        <dbReference type="SAM" id="MobiDB-lite"/>
    </source>
</evidence>
<proteinExistence type="predicted"/>
<evidence type="ECO:0000256" key="2">
    <source>
        <dbReference type="SAM" id="Phobius"/>
    </source>
</evidence>
<feature type="transmembrane region" description="Helical" evidence="2">
    <location>
        <begin position="6"/>
        <end position="27"/>
    </location>
</feature>
<gene>
    <name evidence="3" type="ORF">COY93_04930</name>
</gene>
<reference evidence="4" key="1">
    <citation type="submission" date="2017-09" db="EMBL/GenBank/DDBJ databases">
        <title>Depth-based differentiation of microbial function through sediment-hosted aquifers and enrichment of novel symbionts in the deep terrestrial subsurface.</title>
        <authorList>
            <person name="Probst A.J."/>
            <person name="Ladd B."/>
            <person name="Jarett J.K."/>
            <person name="Geller-Mcgrath D.E."/>
            <person name="Sieber C.M.K."/>
            <person name="Emerson J.B."/>
            <person name="Anantharaman K."/>
            <person name="Thomas B.C."/>
            <person name="Malmstrom R."/>
            <person name="Stieglmeier M."/>
            <person name="Klingl A."/>
            <person name="Woyke T."/>
            <person name="Ryan C.M."/>
            <person name="Banfield J.F."/>
        </authorList>
    </citation>
    <scope>NUCLEOTIDE SEQUENCE [LARGE SCALE GENOMIC DNA]</scope>
</reference>
<organism evidence="3 4">
    <name type="scientific">Candidatus Uhrbacteria bacterium CG_4_10_14_0_8_um_filter_58_22</name>
    <dbReference type="NCBI Taxonomy" id="1975029"/>
    <lineage>
        <taxon>Bacteria</taxon>
        <taxon>Candidatus Uhriibacteriota</taxon>
    </lineage>
</organism>
<evidence type="ECO:0000313" key="3">
    <source>
        <dbReference type="EMBL" id="PIY61633.1"/>
    </source>
</evidence>
<keyword evidence="2" id="KW-0812">Transmembrane</keyword>
<protein>
    <submittedName>
        <fullName evidence="3">Uncharacterized protein</fullName>
    </submittedName>
</protein>
<feature type="region of interest" description="Disordered" evidence="1">
    <location>
        <begin position="34"/>
        <end position="63"/>
    </location>
</feature>